<evidence type="ECO:0000313" key="1">
    <source>
        <dbReference type="EMBL" id="NYD51724.1"/>
    </source>
</evidence>
<dbReference type="RefSeq" id="WP_179848058.1">
    <property type="nucleotide sequence ID" value="NZ_JBHTFX010000001.1"/>
</dbReference>
<protein>
    <submittedName>
        <fullName evidence="1">Uncharacterized protein</fullName>
    </submittedName>
</protein>
<proteinExistence type="predicted"/>
<name>A0A7Y9EQ45_9ACTN</name>
<gene>
    <name evidence="1" type="ORF">BJY14_007707</name>
</gene>
<dbReference type="EMBL" id="JACCBA010000001">
    <property type="protein sequence ID" value="NYD51724.1"/>
    <property type="molecule type" value="Genomic_DNA"/>
</dbReference>
<organism evidence="1 2">
    <name type="scientific">Actinomadura luteofluorescens</name>
    <dbReference type="NCBI Taxonomy" id="46163"/>
    <lineage>
        <taxon>Bacteria</taxon>
        <taxon>Bacillati</taxon>
        <taxon>Actinomycetota</taxon>
        <taxon>Actinomycetes</taxon>
        <taxon>Streptosporangiales</taxon>
        <taxon>Thermomonosporaceae</taxon>
        <taxon>Actinomadura</taxon>
    </lineage>
</organism>
<evidence type="ECO:0000313" key="2">
    <source>
        <dbReference type="Proteomes" id="UP000529783"/>
    </source>
</evidence>
<sequence length="74" mass="7651">MVATSACFLIVAIPGTEKVRLMNNEMIPAGSHESAAIGALHDDRTDEAQVHALLALASAVDRLAAAHEDQAVGS</sequence>
<accession>A0A7Y9EQ45</accession>
<dbReference type="Proteomes" id="UP000529783">
    <property type="component" value="Unassembled WGS sequence"/>
</dbReference>
<comment type="caution">
    <text evidence="1">The sequence shown here is derived from an EMBL/GenBank/DDBJ whole genome shotgun (WGS) entry which is preliminary data.</text>
</comment>
<keyword evidence="2" id="KW-1185">Reference proteome</keyword>
<dbReference type="AlphaFoldDB" id="A0A7Y9EQ45"/>
<reference evidence="1 2" key="1">
    <citation type="submission" date="2020-07" db="EMBL/GenBank/DDBJ databases">
        <title>Sequencing the genomes of 1000 actinobacteria strains.</title>
        <authorList>
            <person name="Klenk H.-P."/>
        </authorList>
    </citation>
    <scope>NUCLEOTIDE SEQUENCE [LARGE SCALE GENOMIC DNA]</scope>
    <source>
        <strain evidence="1 2">DSM 40398</strain>
    </source>
</reference>